<keyword evidence="4" id="KW-1185">Reference proteome</keyword>
<keyword evidence="1" id="KW-0561">Oxygen transport</keyword>
<evidence type="ECO:0000256" key="1">
    <source>
        <dbReference type="RuleBase" id="RU000356"/>
    </source>
</evidence>
<dbReference type="InterPro" id="IPR009050">
    <property type="entry name" value="Globin-like_sf"/>
</dbReference>
<dbReference type="AlphaFoldDB" id="A0A0S2TGT5"/>
<proteinExistence type="inferred from homology"/>
<dbReference type="PROSITE" id="PS01033">
    <property type="entry name" value="GLOBIN"/>
    <property type="match status" value="1"/>
</dbReference>
<dbReference type="GO" id="GO:0019825">
    <property type="term" value="F:oxygen binding"/>
    <property type="evidence" value="ECO:0007669"/>
    <property type="project" value="InterPro"/>
</dbReference>
<keyword evidence="1" id="KW-0813">Transport</keyword>
<dbReference type="InterPro" id="IPR000971">
    <property type="entry name" value="Globin"/>
</dbReference>
<dbReference type="Gene3D" id="1.10.490.10">
    <property type="entry name" value="Globins"/>
    <property type="match status" value="1"/>
</dbReference>
<name>A0A0S2TGT5_9GAMM</name>
<keyword evidence="1" id="KW-0479">Metal-binding</keyword>
<feature type="domain" description="Globin" evidence="2">
    <location>
        <begin position="1"/>
        <end position="134"/>
    </location>
</feature>
<dbReference type="GO" id="GO:0005344">
    <property type="term" value="F:oxygen carrier activity"/>
    <property type="evidence" value="ECO:0007669"/>
    <property type="project" value="UniProtKB-KW"/>
</dbReference>
<dbReference type="Pfam" id="PF00042">
    <property type="entry name" value="Globin"/>
    <property type="match status" value="1"/>
</dbReference>
<evidence type="ECO:0000259" key="2">
    <source>
        <dbReference type="PROSITE" id="PS01033"/>
    </source>
</evidence>
<organism evidence="3 4">
    <name type="scientific">Candidatus Tenderia electrophaga</name>
    <dbReference type="NCBI Taxonomy" id="1748243"/>
    <lineage>
        <taxon>Bacteria</taxon>
        <taxon>Pseudomonadati</taxon>
        <taxon>Pseudomonadota</taxon>
        <taxon>Gammaproteobacteria</taxon>
        <taxon>Candidatus Tenderiales</taxon>
        <taxon>Candidatus Tenderiaceae</taxon>
        <taxon>Candidatus Tenderia</taxon>
    </lineage>
</organism>
<dbReference type="GO" id="GO:0020037">
    <property type="term" value="F:heme binding"/>
    <property type="evidence" value="ECO:0007669"/>
    <property type="project" value="InterPro"/>
</dbReference>
<protein>
    <recommendedName>
        <fullName evidence="2">Globin domain-containing protein</fullName>
    </recommendedName>
</protein>
<dbReference type="EMBL" id="CP013099">
    <property type="protein sequence ID" value="ALP54375.1"/>
    <property type="molecule type" value="Genomic_DNA"/>
</dbReference>
<dbReference type="InterPro" id="IPR012292">
    <property type="entry name" value="Globin/Proto"/>
</dbReference>
<dbReference type="Proteomes" id="UP000055136">
    <property type="component" value="Chromosome"/>
</dbReference>
<reference evidence="3" key="1">
    <citation type="submission" date="2015-10" db="EMBL/GenBank/DDBJ databases">
        <title>Description of Candidatus Tenderia electrophaga gen. nov, sp. nov., an Uncultivated Electroautotroph from a Biocathode Enrichment.</title>
        <authorList>
            <person name="Eddie B.J."/>
            <person name="Malanoski A.P."/>
            <person name="Wang Z."/>
            <person name="Hall R.J."/>
            <person name="Oh S.D."/>
            <person name="Heiner C."/>
            <person name="Lin B."/>
            <person name="Strycharz-Glaven S.M."/>
        </authorList>
    </citation>
    <scope>NUCLEOTIDE SEQUENCE [LARGE SCALE GENOMIC DNA]</scope>
    <source>
        <strain evidence="3">NRL1</strain>
    </source>
</reference>
<comment type="similarity">
    <text evidence="1">Belongs to the globin family.</text>
</comment>
<dbReference type="SUPFAM" id="SSF46458">
    <property type="entry name" value="Globin-like"/>
    <property type="match status" value="1"/>
</dbReference>
<gene>
    <name evidence="3" type="ORF">Tel_15150</name>
</gene>
<keyword evidence="1" id="KW-0349">Heme</keyword>
<sequence length="134" mass="15519">MDEAVVNAVKQSYGRSLGNHDLMNEFYDRLMASHADIARMFSGIDMRKQQAVLKQSLSMAILYPRDNLIATHAMERVRKSHARDRLNIRPELYKYWLDTLMGVVAESDPEFTPELEQQWRAVLSHTISFIAEGY</sequence>
<evidence type="ECO:0000313" key="4">
    <source>
        <dbReference type="Proteomes" id="UP000055136"/>
    </source>
</evidence>
<evidence type="ECO:0000313" key="3">
    <source>
        <dbReference type="EMBL" id="ALP54375.1"/>
    </source>
</evidence>
<dbReference type="KEGG" id="tee:Tel_15150"/>
<keyword evidence="1" id="KW-0408">Iron</keyword>
<accession>A0A0S2TGT5</accession>
<dbReference type="STRING" id="1748243.Tel_15150"/>